<proteinExistence type="predicted"/>
<dbReference type="EMBL" id="CAJVPW010000020">
    <property type="protein sequence ID" value="CAG8439610.1"/>
    <property type="molecule type" value="Genomic_DNA"/>
</dbReference>
<protein>
    <submittedName>
        <fullName evidence="1">2058_t:CDS:1</fullName>
    </submittedName>
</protein>
<gene>
    <name evidence="1" type="ORF">SPELUC_LOCUS68</name>
</gene>
<evidence type="ECO:0000313" key="1">
    <source>
        <dbReference type="EMBL" id="CAG8439610.1"/>
    </source>
</evidence>
<name>A0ACA9JWD3_9GLOM</name>
<sequence>MPNKEYYLITKNKKAAEILTKSQIKLAAVNFARDLQDSPPNKLHAKEFADQVKEKFSKLKNIEVEILDKKQIIKNKMGLLLAVNAGSHHEPRVVILRYFGDKKNKNILGLIGKGITFDSGGYNLKSSPALATMKFDMSGAAVVCASFLALAQNKPKMNVVAVACLTENAIGGHATLTESVITSMNGKTVEINNTDAEGRLVLADGITYAIRKEKVNEIISVATLTGAAVAALGEQLTAVLTNNRTFYRKLRKAFTKSFERYWELPIIPENVESLKKNTSIADISNISSIRYMGTSSGAAFLQEFVEKKPFIHCDIAGTAVETKNKRGTGVIVRSLVELFSQPK</sequence>
<reference evidence="1" key="1">
    <citation type="submission" date="2021-06" db="EMBL/GenBank/DDBJ databases">
        <authorList>
            <person name="Kallberg Y."/>
            <person name="Tangrot J."/>
            <person name="Rosling A."/>
        </authorList>
    </citation>
    <scope>NUCLEOTIDE SEQUENCE</scope>
    <source>
        <strain evidence="1">28 12/20/2015</strain>
    </source>
</reference>
<dbReference type="Proteomes" id="UP000789366">
    <property type="component" value="Unassembled WGS sequence"/>
</dbReference>
<comment type="caution">
    <text evidence="1">The sequence shown here is derived from an EMBL/GenBank/DDBJ whole genome shotgun (WGS) entry which is preliminary data.</text>
</comment>
<organism evidence="1 2">
    <name type="scientific">Cetraspora pellucida</name>
    <dbReference type="NCBI Taxonomy" id="1433469"/>
    <lineage>
        <taxon>Eukaryota</taxon>
        <taxon>Fungi</taxon>
        <taxon>Fungi incertae sedis</taxon>
        <taxon>Mucoromycota</taxon>
        <taxon>Glomeromycotina</taxon>
        <taxon>Glomeromycetes</taxon>
        <taxon>Diversisporales</taxon>
        <taxon>Gigasporaceae</taxon>
        <taxon>Cetraspora</taxon>
    </lineage>
</organism>
<evidence type="ECO:0000313" key="2">
    <source>
        <dbReference type="Proteomes" id="UP000789366"/>
    </source>
</evidence>
<accession>A0ACA9JWD3</accession>
<keyword evidence="2" id="KW-1185">Reference proteome</keyword>